<name>A0ABN1J4P3_9CLOT</name>
<comment type="caution">
    <text evidence="4">The sequence shown here is derived from an EMBL/GenBank/DDBJ whole genome shotgun (WGS) entry which is preliminary data.</text>
</comment>
<evidence type="ECO:0000313" key="5">
    <source>
        <dbReference type="Proteomes" id="UP001500339"/>
    </source>
</evidence>
<dbReference type="Proteomes" id="UP001500339">
    <property type="component" value="Unassembled WGS sequence"/>
</dbReference>
<gene>
    <name evidence="4" type="ORF">GCM10008905_27870</name>
</gene>
<dbReference type="SMART" id="SM00047">
    <property type="entry name" value="LYZ2"/>
    <property type="match status" value="1"/>
</dbReference>
<sequence>MKLIKKMVVTFFIAMVAATPNVVSAENITELENKTNVATDKKWTISFNTGLNKDTVNEQNITVTDSKGNKVKATICMGETSSTVVVIPQTEGYLPGSAYYVNFGTGIQSAGGKTFTTPKRMKFVTTGKYTDSSTYENVPNITQAKMEYEPILPDQNQTFYLKSSSDNVKYRIFKSKYTYQFDRYEAYEEITKGYTSAEDGKITTDKLFEAGETAQKYKILIYVKRDNAEGAHVDENTDYDNYYIDYLRCVNSIDKSMFTDFNLKYTFNEVLSKQNDTKVSVTDEGPTAFVGASANQIKYYLNPLNYTDEYGKYMFLKLSYIDDSITEEDLNGMLKGRGVLEGKGQAFLQGAKENNINPAYLVAHALLETYNGKSQLATGIEVNGKEGKKLVYNTYGIKAVDSDPNKFGSEYAYEQKWFTVEEAIIGGAKYIAEKYINNPTEKRDTLYKMKWNPSSPGTYQYATDIGWAYKQVVKIKEIMDQCKNPTLIFDFPVYKE</sequence>
<dbReference type="InterPro" id="IPR002901">
    <property type="entry name" value="MGlyc_endo_b_GlcNAc-like_dom"/>
</dbReference>
<dbReference type="EMBL" id="BAAACF010000003">
    <property type="protein sequence ID" value="GAA0728658.1"/>
    <property type="molecule type" value="Genomic_DNA"/>
</dbReference>
<dbReference type="InterPro" id="IPR032812">
    <property type="entry name" value="SbsA_Ig"/>
</dbReference>
<evidence type="ECO:0000313" key="4">
    <source>
        <dbReference type="EMBL" id="GAA0728658.1"/>
    </source>
</evidence>
<evidence type="ECO:0000259" key="3">
    <source>
        <dbReference type="SMART" id="SM00047"/>
    </source>
</evidence>
<dbReference type="Gene3D" id="1.10.530.10">
    <property type="match status" value="1"/>
</dbReference>
<evidence type="ECO:0000256" key="2">
    <source>
        <dbReference type="SAM" id="SignalP"/>
    </source>
</evidence>
<proteinExistence type="predicted"/>
<organism evidence="4 5">
    <name type="scientific">Clostridium malenominatum</name>
    <dbReference type="NCBI Taxonomy" id="1539"/>
    <lineage>
        <taxon>Bacteria</taxon>
        <taxon>Bacillati</taxon>
        <taxon>Bacillota</taxon>
        <taxon>Clostridia</taxon>
        <taxon>Eubacteriales</taxon>
        <taxon>Clostridiaceae</taxon>
        <taxon>Clostridium</taxon>
    </lineage>
</organism>
<keyword evidence="1 2" id="KW-0732">Signal</keyword>
<feature type="domain" description="Mannosyl-glycoprotein endo-beta-N-acetylglucosamidase-like" evidence="3">
    <location>
        <begin position="332"/>
        <end position="490"/>
    </location>
</feature>
<dbReference type="RefSeq" id="WP_343770611.1">
    <property type="nucleotide sequence ID" value="NZ_BAAACF010000003.1"/>
</dbReference>
<feature type="signal peptide" evidence="2">
    <location>
        <begin position="1"/>
        <end position="25"/>
    </location>
</feature>
<feature type="chain" id="PRO_5046807593" description="Mannosyl-glycoprotein endo-beta-N-acetylglucosamidase-like domain-containing protein" evidence="2">
    <location>
        <begin position="26"/>
        <end position="496"/>
    </location>
</feature>
<evidence type="ECO:0000256" key="1">
    <source>
        <dbReference type="ARBA" id="ARBA00022729"/>
    </source>
</evidence>
<dbReference type="Pfam" id="PF01832">
    <property type="entry name" value="Glucosaminidase"/>
    <property type="match status" value="1"/>
</dbReference>
<reference evidence="4 5" key="1">
    <citation type="journal article" date="2019" name="Int. J. Syst. Evol. Microbiol.">
        <title>The Global Catalogue of Microorganisms (GCM) 10K type strain sequencing project: providing services to taxonomists for standard genome sequencing and annotation.</title>
        <authorList>
            <consortium name="The Broad Institute Genomics Platform"/>
            <consortium name="The Broad Institute Genome Sequencing Center for Infectious Disease"/>
            <person name="Wu L."/>
            <person name="Ma J."/>
        </authorList>
    </citation>
    <scope>NUCLEOTIDE SEQUENCE [LARGE SCALE GENOMIC DNA]</scope>
    <source>
        <strain evidence="4 5">JCM 1405</strain>
    </source>
</reference>
<dbReference type="Pfam" id="PF13205">
    <property type="entry name" value="Big_5"/>
    <property type="match status" value="1"/>
</dbReference>
<accession>A0ABN1J4P3</accession>
<protein>
    <recommendedName>
        <fullName evidence="3">Mannosyl-glycoprotein endo-beta-N-acetylglucosamidase-like domain-containing protein</fullName>
    </recommendedName>
</protein>
<keyword evidence="5" id="KW-1185">Reference proteome</keyword>